<name>A0A1B1U3Q9_9HELI</name>
<keyword evidence="4" id="KW-1185">Reference proteome</keyword>
<dbReference type="Proteomes" id="UP000092884">
    <property type="component" value="Chromosome"/>
</dbReference>
<evidence type="ECO:0000313" key="4">
    <source>
        <dbReference type="Proteomes" id="UP000092884"/>
    </source>
</evidence>
<evidence type="ECO:0000313" key="3">
    <source>
        <dbReference type="EMBL" id="ANV97407.1"/>
    </source>
</evidence>
<accession>A0A1B1U3Q9</accession>
<sequence>MLCPSQDSTTKKSPKDTTSQANSKRNPLEILESLKSVPLRNQSQAKESDYIRILWCSTRLVWEAVVCAYIEIVRLCVFWVLFGVVG</sequence>
<evidence type="ECO:0000256" key="1">
    <source>
        <dbReference type="SAM" id="MobiDB-lite"/>
    </source>
</evidence>
<feature type="transmembrane region" description="Helical" evidence="2">
    <location>
        <begin position="60"/>
        <end position="82"/>
    </location>
</feature>
<protein>
    <submittedName>
        <fullName evidence="3">Uncharacterized protein</fullName>
    </submittedName>
</protein>
<organism evidence="3 4">
    <name type="scientific">Helicobacter enhydrae</name>
    <dbReference type="NCBI Taxonomy" id="222136"/>
    <lineage>
        <taxon>Bacteria</taxon>
        <taxon>Pseudomonadati</taxon>
        <taxon>Campylobacterota</taxon>
        <taxon>Epsilonproteobacteria</taxon>
        <taxon>Campylobacterales</taxon>
        <taxon>Helicobacteraceae</taxon>
        <taxon>Helicobacter</taxon>
    </lineage>
</organism>
<keyword evidence="2" id="KW-0472">Membrane</keyword>
<gene>
    <name evidence="3" type="ORF">BBW65_00605</name>
</gene>
<keyword evidence="2" id="KW-1133">Transmembrane helix</keyword>
<feature type="region of interest" description="Disordered" evidence="1">
    <location>
        <begin position="1"/>
        <end position="27"/>
    </location>
</feature>
<dbReference type="EMBL" id="CP016503">
    <property type="protein sequence ID" value="ANV97407.1"/>
    <property type="molecule type" value="Genomic_DNA"/>
</dbReference>
<evidence type="ECO:0000256" key="2">
    <source>
        <dbReference type="SAM" id="Phobius"/>
    </source>
</evidence>
<keyword evidence="2" id="KW-0812">Transmembrane</keyword>
<proteinExistence type="predicted"/>
<reference evidence="4" key="1">
    <citation type="submission" date="2016-07" db="EMBL/GenBank/DDBJ databases">
        <authorList>
            <person name="Florea S."/>
            <person name="Webb J.S."/>
            <person name="Jaromczyk J."/>
            <person name="Schardl C.L."/>
        </authorList>
    </citation>
    <scope>NUCLEOTIDE SEQUENCE [LARGE SCALE GENOMIC DNA]</scope>
    <source>
        <strain evidence="4">MIT 01-6242</strain>
    </source>
</reference>
<dbReference type="KEGG" id="het:BBW65_00605"/>
<dbReference type="AlphaFoldDB" id="A0A1B1U3Q9"/>